<dbReference type="PANTHER" id="PTHR13388">
    <property type="entry name" value="DETONATOR, ISOFORM E"/>
    <property type="match status" value="1"/>
</dbReference>
<dbReference type="Pfam" id="PF16070">
    <property type="entry name" value="Ig_TMEM132_4th"/>
    <property type="match status" value="1"/>
</dbReference>
<proteinExistence type="predicted"/>
<evidence type="ECO:0000259" key="1">
    <source>
        <dbReference type="Pfam" id="PF16070"/>
    </source>
</evidence>
<reference evidence="2" key="1">
    <citation type="submission" date="2023-03" db="EMBL/GenBank/DDBJ databases">
        <authorList>
            <person name="Steffen K."/>
            <person name="Cardenas P."/>
        </authorList>
    </citation>
    <scope>NUCLEOTIDE SEQUENCE</scope>
</reference>
<organism evidence="2 3">
    <name type="scientific">Geodia barretti</name>
    <name type="common">Barrett's horny sponge</name>
    <dbReference type="NCBI Taxonomy" id="519541"/>
    <lineage>
        <taxon>Eukaryota</taxon>
        <taxon>Metazoa</taxon>
        <taxon>Porifera</taxon>
        <taxon>Demospongiae</taxon>
        <taxon>Heteroscleromorpha</taxon>
        <taxon>Tetractinellida</taxon>
        <taxon>Astrophorina</taxon>
        <taxon>Geodiidae</taxon>
        <taxon>Geodia</taxon>
    </lineage>
</organism>
<gene>
    <name evidence="2" type="ORF">GBAR_LOCUS12015</name>
</gene>
<dbReference type="InterPro" id="IPR031437">
    <property type="entry name" value="Ig_TMEM132_4th"/>
</dbReference>
<feature type="domain" description="Transmembrane protein family 132 fourth" evidence="1">
    <location>
        <begin position="1816"/>
        <end position="1903"/>
    </location>
</feature>
<accession>A0AA35WGW1</accession>
<name>A0AA35WGW1_GEOBA</name>
<dbReference type="PANTHER" id="PTHR13388:SF11">
    <property type="entry name" value="DETONATOR, ISOFORM E"/>
    <property type="match status" value="1"/>
</dbReference>
<evidence type="ECO:0000313" key="2">
    <source>
        <dbReference type="EMBL" id="CAI8020064.1"/>
    </source>
</evidence>
<comment type="caution">
    <text evidence="2">The sequence shown here is derived from an EMBL/GenBank/DDBJ whole genome shotgun (WGS) entry which is preliminary data.</text>
</comment>
<sequence length="2324" mass="244350">IDVISTSIPFVESSSGTSVSIPTSVPFQVQSSVTSVMATVTLEPSQTAAQSSDQITTVIEPTVQISTSSEFELTQSLTPTITSPVQISTSPLPGVTSTEVRELPSSTTFLASEQPAPSSTFLTTRDSSTIFTTSAQQSTTILPSPTPTAPLSSSLVEEAVLTTSFTSESSFAFTPLLPTAVPTMTPESTPEVSSQSVELTVLLSNTAQFTSSEVFEATSSVAVQVSSPVVTPTAVFTTIQASPTIDLTDSSSVIPSSPVETVAISTTLPLVPEESTVIVSSSMVTQDVTSSSIIAPMSLELSASTTPVATLLTAQFTSSEVFEATSSVAVQVSSPVVTPTAVFTTIQASPTIDLTDSSSVIPSSPVETVAISTTLPLVPEESTVIVSSSMVTQDVTSSSIIAPMSLELSASTTPVATLLTAQFTSSEVFEATSSVAVQVSSPVVTPTAVFTTIQASPTIDLTDSSSVIPSSPVETVAISTTLPLVPEESTVIVSSSMVTQDVTSSSIIAPMSLELSVSTTPAATLTSSVGLETTPTPFLSSSAVLAPSSSTTSPTNSQAIFTSFLVQPTTSFIGAFTSTSPVVLPSFEVTLTLQAPSTSSVLLEPTPTSSLLEFTSSVIQMLTPSPTQSGSVFSSSLFVAETPTSSFSVVVSSEVGTSSVVDESIFPTTMDILTSSTVVVEDSQFISPTTMDVITTTAVVLTPTTVVVVSLTSSQALLTSAPTTTQVGSLTPTTNATETFPFQTTSIIPAVSMSSFLDFTVQPSLEVSTIASTPFLSTTIGPMLTPTPTFSSSLASLSTELFVPPATFSSELFFPSVSVSTSVSASLETTTAFLTSTPTPTPSFSEEIFLTTSTTGLTSFTIQPSSTFDVVASLSFATSSVQTFLSTTPVFMPLTTSFSVETSFVQTETPSITFSTAATSMPFTIDIFPSSTVFTSVTPVETTITETPQPTSSSIIFVESSTPLIIGPFTSLLESSVFTSTQSTASLTLGVSFSTFLALSPSTSFIVPVTDTAVFGASSSVLETFTQLPTLSLSSEFIFQPTTTVQQVTPTQTLEQSSSFILFPMTSSMFSPGISTPFTVQSLTITPSPTLTIEVNPTLTFTSEPSFVFTPSMSSLTAFEPITSSEFLPTSSSVIGLTLIQSTPTFTLTLSPTSTLVSPTAFTTTPLLTEVLTTFTFMTETMQSMSSTIIFVPQTTTVRLTPEPTPSSVQPTSIPSFIVEPTFTLQASSAVVTSEVSPTPFVSSPEVLLSSTSFVQFPETSSVLVLQPTSTVAFEQTLSTFEFTPSPVQSVTTTPEASFTSSVLATSSTPIIVVESNSSVLAATSTPILVVESSSSVLAATSTPILVVESSSSVLAATSTPILLVESSSSELAASTTPVLASMSSVLATSTPILFAESSSFFFQPTSTLVAPPSSTPLLSLALSASIQVPFFSTSSSVVQPVTTTVSLPFSMSPTPTPTPEPSSIPRLPPLAPLTLVVDGLGSPLQDRPIRLNDSDGLRYEANVGAYIGITGDDTVGRVNVSFGEFSGHSDQFSQVPSSSVNIEATLASNEIWPDNPRIVLAVQVRDNLLLSTRDLNQENVTAEVNRSSLQSARGSCKPDIESGVCVIHIDLDDSWFPASNDITVDVHVSHRFGNTTTLNATLKPTVPVDNSSSLFMVLPMHPVFPGDEISIRVYARYEYLLTSFSLICSVGTPASILGFTGPTNWSLVQSFEANDPSQVRGSVTGFRNYDTDNVAPTNLGPELLTNLSVDVGHVSSPVELSVECKAVGLLLTTKDRPEIDIYANATDRMRVRSGQGLLFAQPISVIKPFAHSSINQLINIAYLTGTRQYLNLSVQAFHVDGSLTPLAENLTCISQNQSIIKVESGCSYVYLDGTETTGGETNIVIMENNSISEIPFRVWLPDYTYIELENDTLNKIDTPECSDNSTVLYQTTRVHVVTTLHSLNRPSIEFVYITSEILPYLKTNDSNTIQINDTSGEVMALRAGSAEIYCEGTRIDSRQVTVSDVDPVTVLYLDVFVFSGINVSLIGGNSMPTAVDINLLQDFAHVNSEVSVVGVAVFSDGRRQVIDPDSAIITPTTNGTLSDNQRGRYMITESVSEVGFKFQWIISSGCIIIEDENVTSFDSSTPTSLSVSVDSSTVAPEGDPASLAGTPGAVNLVVYLVYEDREVDITLNSNTIIQFPEYLITIENGVIKANGSMTNGTANITVNFENLVRKTTITVVRGIGLNVSAHPFPPCEGSGNFPVTITIKKIGSSFQMVEIEVKVMNSDGNEHTVPMNSDLLQITAGEYYNELNGSVLALPDNATSPVTIMAVFGSLDERAGNNG</sequence>
<keyword evidence="3" id="KW-1185">Reference proteome</keyword>
<protein>
    <recommendedName>
        <fullName evidence="1">Transmembrane protein family 132 fourth domain-containing protein</fullName>
    </recommendedName>
</protein>
<dbReference type="Proteomes" id="UP001174909">
    <property type="component" value="Unassembled WGS sequence"/>
</dbReference>
<dbReference type="InterPro" id="IPR026307">
    <property type="entry name" value="TMEM132"/>
</dbReference>
<dbReference type="EMBL" id="CASHTH010001798">
    <property type="protein sequence ID" value="CAI8020064.1"/>
    <property type="molecule type" value="Genomic_DNA"/>
</dbReference>
<feature type="non-terminal residue" evidence="2">
    <location>
        <position position="1"/>
    </location>
</feature>
<evidence type="ECO:0000313" key="3">
    <source>
        <dbReference type="Proteomes" id="UP001174909"/>
    </source>
</evidence>